<organism evidence="3 4">
    <name type="scientific">Ensete ventricosum</name>
    <name type="common">Abyssinian banana</name>
    <name type="synonym">Musa ensete</name>
    <dbReference type="NCBI Taxonomy" id="4639"/>
    <lineage>
        <taxon>Eukaryota</taxon>
        <taxon>Viridiplantae</taxon>
        <taxon>Streptophyta</taxon>
        <taxon>Embryophyta</taxon>
        <taxon>Tracheophyta</taxon>
        <taxon>Spermatophyta</taxon>
        <taxon>Magnoliopsida</taxon>
        <taxon>Liliopsida</taxon>
        <taxon>Zingiberales</taxon>
        <taxon>Musaceae</taxon>
        <taxon>Ensete</taxon>
    </lineage>
</organism>
<comment type="function">
    <text evidence="1">Aux/IAA proteins are short-lived transcriptional factors that function as repressors of early auxin response genes at low auxin concentrations.</text>
</comment>
<evidence type="ECO:0000259" key="2">
    <source>
        <dbReference type="Pfam" id="PF02309"/>
    </source>
</evidence>
<evidence type="ECO:0000256" key="1">
    <source>
        <dbReference type="RuleBase" id="RU004549"/>
    </source>
</evidence>
<accession>A0AAV8QG03</accession>
<gene>
    <name evidence="3" type="ORF">OPV22_021068</name>
</gene>
<keyword evidence="1" id="KW-0539">Nucleus</keyword>
<sequence>MVNGFELHDEAPKRRCVPGHIVAYEDMEDDLLLVGDLNSTDFVRVAKRIRMKKSEDIHVLLSQIKQEYHLISVEDPLLFKFREA</sequence>
<protein>
    <recommendedName>
        <fullName evidence="1">Auxin-responsive protein</fullName>
    </recommendedName>
</protein>
<feature type="domain" description="AUX/IAA" evidence="2">
    <location>
        <begin position="21"/>
        <end position="58"/>
    </location>
</feature>
<dbReference type="Gene3D" id="3.10.20.90">
    <property type="entry name" value="Phosphatidylinositol 3-kinase Catalytic Subunit, Chain A, domain 1"/>
    <property type="match status" value="1"/>
</dbReference>
<dbReference type="Proteomes" id="UP001222027">
    <property type="component" value="Unassembled WGS sequence"/>
</dbReference>
<keyword evidence="1" id="KW-0804">Transcription</keyword>
<proteinExistence type="inferred from homology"/>
<keyword evidence="1" id="KW-0678">Repressor</keyword>
<comment type="subcellular location">
    <subcellularLocation>
        <location evidence="1">Nucleus</location>
    </subcellularLocation>
</comment>
<comment type="subunit">
    <text evidence="1">Homodimers and heterodimers.</text>
</comment>
<dbReference type="InterPro" id="IPR033389">
    <property type="entry name" value="AUX/IAA_dom"/>
</dbReference>
<comment type="similarity">
    <text evidence="1">Belongs to the Aux/IAA family.</text>
</comment>
<keyword evidence="4" id="KW-1185">Reference proteome</keyword>
<reference evidence="3 4" key="1">
    <citation type="submission" date="2022-12" db="EMBL/GenBank/DDBJ databases">
        <title>Chromosome-scale assembly of the Ensete ventricosum genome.</title>
        <authorList>
            <person name="Dussert Y."/>
            <person name="Stocks J."/>
            <person name="Wendawek A."/>
            <person name="Woldeyes F."/>
            <person name="Nichols R.A."/>
            <person name="Borrell J.S."/>
        </authorList>
    </citation>
    <scope>NUCLEOTIDE SEQUENCE [LARGE SCALE GENOMIC DNA]</scope>
    <source>
        <strain evidence="4">cv. Maze</strain>
        <tissue evidence="3">Seeds</tissue>
    </source>
</reference>
<keyword evidence="1" id="KW-0805">Transcription regulation</keyword>
<comment type="caution">
    <text evidence="3">The sequence shown here is derived from an EMBL/GenBank/DDBJ whole genome shotgun (WGS) entry which is preliminary data.</text>
</comment>
<keyword evidence="1" id="KW-0927">Auxin signaling pathway</keyword>
<evidence type="ECO:0000313" key="4">
    <source>
        <dbReference type="Proteomes" id="UP001222027"/>
    </source>
</evidence>
<name>A0AAV8QG03_ENSVE</name>
<dbReference type="GO" id="GO:0009734">
    <property type="term" value="P:auxin-activated signaling pathway"/>
    <property type="evidence" value="ECO:0007669"/>
    <property type="project" value="UniProtKB-UniRule"/>
</dbReference>
<dbReference type="GO" id="GO:0005634">
    <property type="term" value="C:nucleus"/>
    <property type="evidence" value="ECO:0007669"/>
    <property type="project" value="UniProtKB-SubCell"/>
</dbReference>
<dbReference type="Pfam" id="PF02309">
    <property type="entry name" value="AUX_IAA"/>
    <property type="match status" value="1"/>
</dbReference>
<dbReference type="AlphaFoldDB" id="A0AAV8QG03"/>
<dbReference type="EMBL" id="JAQQAF010000006">
    <property type="protein sequence ID" value="KAJ8477341.1"/>
    <property type="molecule type" value="Genomic_DNA"/>
</dbReference>
<evidence type="ECO:0000313" key="3">
    <source>
        <dbReference type="EMBL" id="KAJ8477341.1"/>
    </source>
</evidence>